<accession>A0A7U2ER35</accession>
<evidence type="ECO:0000313" key="2">
    <source>
        <dbReference type="EMBL" id="QRC91072.1"/>
    </source>
</evidence>
<gene>
    <name evidence="2" type="ORF">JI435_005750</name>
</gene>
<proteinExistence type="predicted"/>
<feature type="compositionally biased region" description="Pro residues" evidence="1">
    <location>
        <begin position="67"/>
        <end position="98"/>
    </location>
</feature>
<evidence type="ECO:0000313" key="3">
    <source>
        <dbReference type="Proteomes" id="UP000663193"/>
    </source>
</evidence>
<reference evidence="3" key="1">
    <citation type="journal article" date="2021" name="BMC Genomics">
        <title>Chromosome-level genome assembly and manually-curated proteome of model necrotroph Parastagonospora nodorum Sn15 reveals a genome-wide trove of candidate effector homologs, and redundancy of virulence-related functions within an accessory chromosome.</title>
        <authorList>
            <person name="Bertazzoni S."/>
            <person name="Jones D.A.B."/>
            <person name="Phan H.T."/>
            <person name="Tan K.-C."/>
            <person name="Hane J.K."/>
        </authorList>
    </citation>
    <scope>NUCLEOTIDE SEQUENCE [LARGE SCALE GENOMIC DNA]</scope>
    <source>
        <strain evidence="3">SN15 / ATCC MYA-4574 / FGSC 10173)</strain>
    </source>
</reference>
<dbReference type="VEuPathDB" id="FungiDB:JI435_005750"/>
<feature type="compositionally biased region" description="Pro residues" evidence="1">
    <location>
        <begin position="8"/>
        <end position="17"/>
    </location>
</feature>
<organism evidence="2 3">
    <name type="scientific">Phaeosphaeria nodorum (strain SN15 / ATCC MYA-4574 / FGSC 10173)</name>
    <name type="common">Glume blotch fungus</name>
    <name type="synonym">Parastagonospora nodorum</name>
    <dbReference type="NCBI Taxonomy" id="321614"/>
    <lineage>
        <taxon>Eukaryota</taxon>
        <taxon>Fungi</taxon>
        <taxon>Dikarya</taxon>
        <taxon>Ascomycota</taxon>
        <taxon>Pezizomycotina</taxon>
        <taxon>Dothideomycetes</taxon>
        <taxon>Pleosporomycetidae</taxon>
        <taxon>Pleosporales</taxon>
        <taxon>Pleosporineae</taxon>
        <taxon>Phaeosphaeriaceae</taxon>
        <taxon>Parastagonospora</taxon>
    </lineage>
</organism>
<keyword evidence="3" id="KW-1185">Reference proteome</keyword>
<dbReference type="EMBL" id="CP069023">
    <property type="protein sequence ID" value="QRC91072.1"/>
    <property type="molecule type" value="Genomic_DNA"/>
</dbReference>
<protein>
    <submittedName>
        <fullName evidence="2">Uncharacterized protein</fullName>
    </submittedName>
</protein>
<name>A0A7U2ER35_PHANO</name>
<dbReference type="OrthoDB" id="3799339at2759"/>
<dbReference type="AlphaFoldDB" id="A0A7U2ER35"/>
<feature type="compositionally biased region" description="Basic and acidic residues" evidence="1">
    <location>
        <begin position="40"/>
        <end position="52"/>
    </location>
</feature>
<sequence>MGRRNRSPSPPPPPPMGHQPTYHFENYEDGKPRWAPGTDNQRDYRDYRDSRRGDHRRSKKRDAYDDAPPPRPPPPPGYGEPPPPPPPGYGEQPPPPPQDTLRNRLPLLLECSRRLLHQDMIHAPTVPADTAPTRHPPNPTTHPLPAAQVAARNPAATAGANTTHTTHTTSTTHLADATTTGAATATATRATTATTDLRATMAAISATAPAMTTAIAATDPAMSVTTTCSTRDETRGATHGMMTAGGVIATMTAGAGVAR</sequence>
<dbReference type="Proteomes" id="UP000663193">
    <property type="component" value="Chromosome 1"/>
</dbReference>
<evidence type="ECO:0000256" key="1">
    <source>
        <dbReference type="SAM" id="MobiDB-lite"/>
    </source>
</evidence>
<feature type="region of interest" description="Disordered" evidence="1">
    <location>
        <begin position="1"/>
        <end position="102"/>
    </location>
</feature>
<feature type="region of interest" description="Disordered" evidence="1">
    <location>
        <begin position="159"/>
        <end position="187"/>
    </location>
</feature>